<name>A0A927FT90_9HYPH</name>
<dbReference type="EMBL" id="JACYFU010000001">
    <property type="protein sequence ID" value="MBD8064739.1"/>
    <property type="molecule type" value="Genomic_DNA"/>
</dbReference>
<evidence type="ECO:0000313" key="1">
    <source>
        <dbReference type="EMBL" id="MBD8064739.1"/>
    </source>
</evidence>
<gene>
    <name evidence="1" type="ORF">IC608_04530</name>
</gene>
<organism evidence="1 2">
    <name type="scientific">Devosia oryzisoli</name>
    <dbReference type="NCBI Taxonomy" id="2774138"/>
    <lineage>
        <taxon>Bacteria</taxon>
        <taxon>Pseudomonadati</taxon>
        <taxon>Pseudomonadota</taxon>
        <taxon>Alphaproteobacteria</taxon>
        <taxon>Hyphomicrobiales</taxon>
        <taxon>Devosiaceae</taxon>
        <taxon>Devosia</taxon>
    </lineage>
</organism>
<dbReference type="AlphaFoldDB" id="A0A927FT90"/>
<evidence type="ECO:0000313" key="2">
    <source>
        <dbReference type="Proteomes" id="UP000654108"/>
    </source>
</evidence>
<protein>
    <submittedName>
        <fullName evidence="1">Uncharacterized protein</fullName>
    </submittedName>
</protein>
<dbReference type="RefSeq" id="WP_191772987.1">
    <property type="nucleotide sequence ID" value="NZ_JACYFU010000001.1"/>
</dbReference>
<keyword evidence="2" id="KW-1185">Reference proteome</keyword>
<reference evidence="1" key="1">
    <citation type="submission" date="2020-09" db="EMBL/GenBank/DDBJ databases">
        <title>Genome seq and assembly of Devosia sp.</title>
        <authorList>
            <person name="Chhetri G."/>
        </authorList>
    </citation>
    <scope>NUCLEOTIDE SEQUENCE</scope>
    <source>
        <strain evidence="1">PTR5</strain>
    </source>
</reference>
<accession>A0A927FT90</accession>
<comment type="caution">
    <text evidence="1">The sequence shown here is derived from an EMBL/GenBank/DDBJ whole genome shotgun (WGS) entry which is preliminary data.</text>
</comment>
<dbReference type="Proteomes" id="UP000654108">
    <property type="component" value="Unassembled WGS sequence"/>
</dbReference>
<sequence>MQERVPDYPVTAADVTAEARRRKIALKLDEWEMREYVTGRPVPERVRHLAVQIDFAAQAISRLSPIPADFADDIYWPRLW</sequence>
<proteinExistence type="predicted"/>